<evidence type="ECO:0000313" key="1">
    <source>
        <dbReference type="EMBL" id="TLS37022.1"/>
    </source>
</evidence>
<dbReference type="Proteomes" id="UP000308230">
    <property type="component" value="Unassembled WGS sequence"/>
</dbReference>
<proteinExistence type="predicted"/>
<accession>A0A5R9F086</accession>
<dbReference type="AlphaFoldDB" id="A0A5R9F086"/>
<keyword evidence="2" id="KW-1185">Reference proteome</keyword>
<name>A0A5R9F086_9BACL</name>
<dbReference type="RefSeq" id="WP_138126296.1">
    <property type="nucleotide sequence ID" value="NZ_SWLG01000007.1"/>
</dbReference>
<comment type="caution">
    <text evidence="1">The sequence shown here is derived from an EMBL/GenBank/DDBJ whole genome shotgun (WGS) entry which is preliminary data.</text>
</comment>
<gene>
    <name evidence="1" type="ORF">FCL54_10840</name>
</gene>
<organism evidence="1 2">
    <name type="scientific">Exobacillus caeni</name>
    <dbReference type="NCBI Taxonomy" id="2574798"/>
    <lineage>
        <taxon>Bacteria</taxon>
        <taxon>Bacillati</taxon>
        <taxon>Bacillota</taxon>
        <taxon>Bacilli</taxon>
        <taxon>Bacillales</taxon>
        <taxon>Guptibacillaceae</taxon>
        <taxon>Exobacillus</taxon>
    </lineage>
</organism>
<dbReference type="EMBL" id="SWLG01000007">
    <property type="protein sequence ID" value="TLS37022.1"/>
    <property type="molecule type" value="Genomic_DNA"/>
</dbReference>
<reference evidence="1 2" key="1">
    <citation type="submission" date="2019-04" db="EMBL/GenBank/DDBJ databases">
        <title>Bacillus caeni sp. nov., a bacterium isolated from mangrove sediment.</title>
        <authorList>
            <person name="Huang H."/>
            <person name="Mo K."/>
            <person name="Hu Y."/>
        </authorList>
    </citation>
    <scope>NUCLEOTIDE SEQUENCE [LARGE SCALE GENOMIC DNA]</scope>
    <source>
        <strain evidence="1 2">HB172195</strain>
    </source>
</reference>
<evidence type="ECO:0000313" key="2">
    <source>
        <dbReference type="Proteomes" id="UP000308230"/>
    </source>
</evidence>
<sequence length="89" mass="10707">MINKLLIKAYSSDEVRFAVVWNGRLYTFHLKQKEGNWHFISYDKDLLNNKHLMDELFLLLQENDEAQSKLSSYDIPLELIRTEEQEYLL</sequence>
<protein>
    <submittedName>
        <fullName evidence="1">Uncharacterized protein</fullName>
    </submittedName>
</protein>